<protein>
    <submittedName>
        <fullName evidence="2">Metallophosphoesterase</fullName>
    </submittedName>
</protein>
<accession>A0AA42L747</accession>
<dbReference type="PANTHER" id="PTHR42850:SF11">
    <property type="entry name" value="BIS(5'-NUCLEOSYL)-TETRAPHOSPHATASE [SYMMETRICAL]"/>
    <property type="match status" value="1"/>
</dbReference>
<sequence length="237" mass="27368">MMSPKIAVCGEASEAWPRVQYIAPDHQKVYVVGDIHGCYTLLMHQLKQLQFDFEKDLLIGVGDLIDKGPESWQCLQLLQQHWFRMVRGNHEQLCIQGSQHPYFKKLHQKYGGEWFYQLKPQQQAQIIACFKQLPVLIQLNFAHKTVGIAHGDIGVDDWNLLKQTLELSDHADQASYAHVLWGRSRIRDEQKYGTVRNIDEIYLGHTIVAEVLQKHNCFFIDTGAYQSQQLTILQVSP</sequence>
<dbReference type="InterPro" id="IPR006186">
    <property type="entry name" value="Ser/Thr-sp_prot-phosphatase"/>
</dbReference>
<dbReference type="GO" id="GO:0005737">
    <property type="term" value="C:cytoplasm"/>
    <property type="evidence" value="ECO:0007669"/>
    <property type="project" value="TreeGrafter"/>
</dbReference>
<comment type="caution">
    <text evidence="2">The sequence shown here is derived from an EMBL/GenBank/DDBJ whole genome shotgun (WGS) entry which is preliminary data.</text>
</comment>
<dbReference type="GO" id="GO:0110154">
    <property type="term" value="P:RNA decapping"/>
    <property type="evidence" value="ECO:0007669"/>
    <property type="project" value="TreeGrafter"/>
</dbReference>
<dbReference type="Proteomes" id="UP001159329">
    <property type="component" value="Unassembled WGS sequence"/>
</dbReference>
<dbReference type="PROSITE" id="PS00125">
    <property type="entry name" value="SER_THR_PHOSPHATASE"/>
    <property type="match status" value="1"/>
</dbReference>
<evidence type="ECO:0000313" key="2">
    <source>
        <dbReference type="EMBL" id="MDH0563723.1"/>
    </source>
</evidence>
<evidence type="ECO:0000259" key="1">
    <source>
        <dbReference type="PROSITE" id="PS00125"/>
    </source>
</evidence>
<dbReference type="Gene3D" id="3.60.21.10">
    <property type="match status" value="1"/>
</dbReference>
<proteinExistence type="predicted"/>
<dbReference type="InterPro" id="IPR004843">
    <property type="entry name" value="Calcineurin-like_PHP"/>
</dbReference>
<gene>
    <name evidence="2" type="ORF">N7644_08465</name>
</gene>
<organism evidence="2 3">
    <name type="scientific">Acinetobacter courvalinii</name>
    <dbReference type="NCBI Taxonomy" id="280147"/>
    <lineage>
        <taxon>Bacteria</taxon>
        <taxon>Pseudomonadati</taxon>
        <taxon>Pseudomonadota</taxon>
        <taxon>Gammaproteobacteria</taxon>
        <taxon>Moraxellales</taxon>
        <taxon>Moraxellaceae</taxon>
        <taxon>Acinetobacter</taxon>
    </lineage>
</organism>
<dbReference type="RefSeq" id="WP_279695062.1">
    <property type="nucleotide sequence ID" value="NZ_JAOEEO010000001.1"/>
</dbReference>
<dbReference type="GO" id="GO:0016791">
    <property type="term" value="F:phosphatase activity"/>
    <property type="evidence" value="ECO:0007669"/>
    <property type="project" value="TreeGrafter"/>
</dbReference>
<dbReference type="InterPro" id="IPR050126">
    <property type="entry name" value="Ap4A_hydrolase"/>
</dbReference>
<dbReference type="Pfam" id="PF00149">
    <property type="entry name" value="Metallophos"/>
    <property type="match status" value="1"/>
</dbReference>
<reference evidence="2" key="1">
    <citation type="submission" date="2022-09" db="EMBL/GenBank/DDBJ databases">
        <title>Intensive care unit water sources are persistently colonized with multi-drug resistant bacteria and are the site of extensive horizontal gene transfer of antibiotic resistance genes.</title>
        <authorList>
            <person name="Diorio-Toth L."/>
        </authorList>
    </citation>
    <scope>NUCLEOTIDE SEQUENCE</scope>
    <source>
        <strain evidence="2">GD04005</strain>
    </source>
</reference>
<feature type="domain" description="Serine/threonine specific protein phosphatases" evidence="1">
    <location>
        <begin position="86"/>
        <end position="91"/>
    </location>
</feature>
<dbReference type="EMBL" id="JAOEEO010000001">
    <property type="protein sequence ID" value="MDH0563723.1"/>
    <property type="molecule type" value="Genomic_DNA"/>
</dbReference>
<dbReference type="InterPro" id="IPR029052">
    <property type="entry name" value="Metallo-depent_PP-like"/>
</dbReference>
<name>A0AA42L747_9GAMM</name>
<evidence type="ECO:0000313" key="3">
    <source>
        <dbReference type="Proteomes" id="UP001159329"/>
    </source>
</evidence>
<dbReference type="AlphaFoldDB" id="A0AA42L747"/>
<dbReference type="PANTHER" id="PTHR42850">
    <property type="entry name" value="METALLOPHOSPHOESTERASE"/>
    <property type="match status" value="1"/>
</dbReference>
<dbReference type="SUPFAM" id="SSF56300">
    <property type="entry name" value="Metallo-dependent phosphatases"/>
    <property type="match status" value="1"/>
</dbReference>
<dbReference type="GO" id="GO:0008803">
    <property type="term" value="F:bis(5'-nucleosyl)-tetraphosphatase (symmetrical) activity"/>
    <property type="evidence" value="ECO:0007669"/>
    <property type="project" value="TreeGrafter"/>
</dbReference>